<organism evidence="1 2">
    <name type="scientific">Streptomyces achmelvichensis</name>
    <dbReference type="NCBI Taxonomy" id="3134111"/>
    <lineage>
        <taxon>Bacteria</taxon>
        <taxon>Bacillati</taxon>
        <taxon>Actinomycetota</taxon>
        <taxon>Actinomycetes</taxon>
        <taxon>Kitasatosporales</taxon>
        <taxon>Streptomycetaceae</taxon>
        <taxon>Streptomyces</taxon>
    </lineage>
</organism>
<dbReference type="EMBL" id="JBBKAJ010000022">
    <property type="protein sequence ID" value="MEJ8639342.1"/>
    <property type="molecule type" value="Genomic_DNA"/>
</dbReference>
<evidence type="ECO:0000313" key="2">
    <source>
        <dbReference type="Proteomes" id="UP001377168"/>
    </source>
</evidence>
<gene>
    <name evidence="1" type="ORF">WKI67_38975</name>
</gene>
<dbReference type="Proteomes" id="UP001377168">
    <property type="component" value="Unassembled WGS sequence"/>
</dbReference>
<accession>A0ACC6Q888</accession>
<keyword evidence="2" id="KW-1185">Reference proteome</keyword>
<evidence type="ECO:0000313" key="1">
    <source>
        <dbReference type="EMBL" id="MEJ8639342.1"/>
    </source>
</evidence>
<name>A0ACC6Q888_9ACTN</name>
<reference evidence="1" key="1">
    <citation type="submission" date="2024-03" db="EMBL/GenBank/DDBJ databases">
        <title>Novel Streptomyces species of biotechnological and ecological value are a feature of Machair soil.</title>
        <authorList>
            <person name="Prole J.R."/>
            <person name="Goodfellow M."/>
            <person name="Allenby N."/>
            <person name="Ward A.C."/>
        </authorList>
    </citation>
    <scope>NUCLEOTIDE SEQUENCE</scope>
    <source>
        <strain evidence="1">MS2.AVA.5</strain>
    </source>
</reference>
<sequence>MPLVHANSLRFHVHRPPGDRTGATAVFLHGLVVDNLSSFYATLAVPAAQAGHDIVLYDLRGHGRSERPPTGYDIATAVQDLTAVLTALGLDERPVHLIGNSYGGTIALHTALARPDLVAGLVLVEAPLTGPWIENMLDTLSVAALALEGSQVPQELSSIGARKAARLTATADELLNRTSMIDDIAASRPFTPEDFARVHCPVLAVCGEHSELVPGARELVHHAPECTLRILPGLGHDVLQGGTDDLRHAVLGRLAEAAGPRERRHADARDAVVV</sequence>
<comment type="caution">
    <text evidence="1">The sequence shown here is derived from an EMBL/GenBank/DDBJ whole genome shotgun (WGS) entry which is preliminary data.</text>
</comment>
<proteinExistence type="predicted"/>
<keyword evidence="1" id="KW-0378">Hydrolase</keyword>
<protein>
    <submittedName>
        <fullName evidence="1">Alpha/beta hydrolase</fullName>
    </submittedName>
</protein>